<protein>
    <submittedName>
        <fullName evidence="1">Uncharacterized protein</fullName>
    </submittedName>
</protein>
<gene>
    <name evidence="1" type="ORF">F2Q68_00018936</name>
    <name evidence="2" type="ORF">F2Q70_00018892</name>
</gene>
<name>A0A8S9G158_BRACR</name>
<dbReference type="EMBL" id="QGKY02001250">
    <property type="protein sequence ID" value="KAF2564122.1"/>
    <property type="molecule type" value="Genomic_DNA"/>
</dbReference>
<dbReference type="EMBL" id="QGKW02002228">
    <property type="protein sequence ID" value="KAF2539580.1"/>
    <property type="molecule type" value="Genomic_DNA"/>
</dbReference>
<reference evidence="1" key="1">
    <citation type="submission" date="2019-12" db="EMBL/GenBank/DDBJ databases">
        <title>Genome sequencing and annotation of Brassica cretica.</title>
        <authorList>
            <person name="Studholme D.J."/>
            <person name="Sarris P.F."/>
        </authorList>
    </citation>
    <scope>NUCLEOTIDE SEQUENCE</scope>
    <source>
        <strain evidence="1">PFS-001/15</strain>
        <strain evidence="2">PFS-102/07</strain>
        <tissue evidence="1">Leaf</tissue>
    </source>
</reference>
<sequence length="246" mass="25905">MGETLRNKNIFFTKLSLSPRNSLSLTLETLSPSLFSRDKRNFLRSAQPTALRCSGSGAPAPIADMPLVVGSSPASLPGGLSSGGGARRVGVGAWVVSSAVSLKYRTDLARSTFLVVRRDSVVVLGDSIWSFRWRTFFALITSERLTAVGLGFGLWSSTSVVVVSCCRRTLCVVSRFELSCIMFVSLRFSEVDPRASALVHGVVGLVCSLGGSMGSGGCGVLSSICLPNKSGWLNCCYGVGGSVGFS</sequence>
<accession>A0A8S9G158</accession>
<dbReference type="AlphaFoldDB" id="A0A8S9G158"/>
<organism evidence="1 3">
    <name type="scientific">Brassica cretica</name>
    <name type="common">Mustard</name>
    <dbReference type="NCBI Taxonomy" id="69181"/>
    <lineage>
        <taxon>Eukaryota</taxon>
        <taxon>Viridiplantae</taxon>
        <taxon>Streptophyta</taxon>
        <taxon>Embryophyta</taxon>
        <taxon>Tracheophyta</taxon>
        <taxon>Spermatophyta</taxon>
        <taxon>Magnoliopsida</taxon>
        <taxon>eudicotyledons</taxon>
        <taxon>Gunneridae</taxon>
        <taxon>Pentapetalae</taxon>
        <taxon>rosids</taxon>
        <taxon>malvids</taxon>
        <taxon>Brassicales</taxon>
        <taxon>Brassicaceae</taxon>
        <taxon>Brassiceae</taxon>
        <taxon>Brassica</taxon>
    </lineage>
</organism>
<evidence type="ECO:0000313" key="1">
    <source>
        <dbReference type="EMBL" id="KAF2539580.1"/>
    </source>
</evidence>
<evidence type="ECO:0000313" key="2">
    <source>
        <dbReference type="EMBL" id="KAF2564122.1"/>
    </source>
</evidence>
<dbReference type="Proteomes" id="UP000712281">
    <property type="component" value="Unassembled WGS sequence"/>
</dbReference>
<comment type="caution">
    <text evidence="1">The sequence shown here is derived from an EMBL/GenBank/DDBJ whole genome shotgun (WGS) entry which is preliminary data.</text>
</comment>
<proteinExistence type="predicted"/>
<evidence type="ECO:0000313" key="3">
    <source>
        <dbReference type="Proteomes" id="UP000712281"/>
    </source>
</evidence>